<dbReference type="EMBL" id="JAGEPF010000043">
    <property type="protein sequence ID" value="MBO2465187.1"/>
    <property type="molecule type" value="Genomic_DNA"/>
</dbReference>
<protein>
    <submittedName>
        <fullName evidence="2">DUF4259 domain-containing protein</fullName>
    </submittedName>
</protein>
<evidence type="ECO:0000256" key="1">
    <source>
        <dbReference type="SAM" id="MobiDB-lite"/>
    </source>
</evidence>
<dbReference type="RefSeq" id="WP_208252039.1">
    <property type="nucleotide sequence ID" value="NZ_JAGEPF010000043.1"/>
</dbReference>
<evidence type="ECO:0000313" key="2">
    <source>
        <dbReference type="EMBL" id="MBO2465187.1"/>
    </source>
</evidence>
<gene>
    <name evidence="2" type="ORF">J4709_47255</name>
</gene>
<evidence type="ECO:0000313" key="3">
    <source>
        <dbReference type="Proteomes" id="UP000680206"/>
    </source>
</evidence>
<name>A0ABS3S870_9ACTN</name>
<dbReference type="Pfam" id="PF14078">
    <property type="entry name" value="DUF4259"/>
    <property type="match status" value="1"/>
</dbReference>
<organism evidence="2 3">
    <name type="scientific">Actinomadura violacea</name>
    <dbReference type="NCBI Taxonomy" id="2819934"/>
    <lineage>
        <taxon>Bacteria</taxon>
        <taxon>Bacillati</taxon>
        <taxon>Actinomycetota</taxon>
        <taxon>Actinomycetes</taxon>
        <taxon>Streptosporangiales</taxon>
        <taxon>Thermomonosporaceae</taxon>
        <taxon>Actinomadura</taxon>
    </lineage>
</organism>
<dbReference type="Proteomes" id="UP000680206">
    <property type="component" value="Unassembled WGS sequence"/>
</dbReference>
<accession>A0ABS3S870</accession>
<sequence length="135" mass="14520">MGTWDTSPFGNDTAADFAGDLDDLPAEDRPEAIRKALSAAVREADHLDSPEGVLAVAAAAIMAAQCPNGRPVDPIYGPDEPIPPLPADLRPLALTALDQVVAETSELRELWDDTESAQEWRTEINHLRKALSPEP</sequence>
<feature type="compositionally biased region" description="Polar residues" evidence="1">
    <location>
        <begin position="1"/>
        <end position="10"/>
    </location>
</feature>
<keyword evidence="3" id="KW-1185">Reference proteome</keyword>
<reference evidence="2 3" key="1">
    <citation type="submission" date="2021-03" db="EMBL/GenBank/DDBJ databases">
        <title>Actinomadura violae sp. nov., isolated from lichen in Thailand.</title>
        <authorList>
            <person name="Kanchanasin P."/>
            <person name="Saeng-In P."/>
            <person name="Phongsopitanun W."/>
            <person name="Yuki M."/>
            <person name="Kudo T."/>
            <person name="Ohkuma M."/>
            <person name="Tanasupawat S."/>
        </authorList>
    </citation>
    <scope>NUCLEOTIDE SEQUENCE [LARGE SCALE GENOMIC DNA]</scope>
    <source>
        <strain evidence="2 3">LCR2-06</strain>
    </source>
</reference>
<proteinExistence type="predicted"/>
<comment type="caution">
    <text evidence="2">The sequence shown here is derived from an EMBL/GenBank/DDBJ whole genome shotgun (WGS) entry which is preliminary data.</text>
</comment>
<feature type="region of interest" description="Disordered" evidence="1">
    <location>
        <begin position="1"/>
        <end position="26"/>
    </location>
</feature>
<dbReference type="InterPro" id="IPR025355">
    <property type="entry name" value="DUF4259"/>
</dbReference>